<evidence type="ECO:0000313" key="4">
    <source>
        <dbReference type="Proteomes" id="UP000199470"/>
    </source>
</evidence>
<dbReference type="Proteomes" id="UP000199470">
    <property type="component" value="Unassembled WGS sequence"/>
</dbReference>
<proteinExistence type="predicted"/>
<sequence>MQTFRAACADLLQGQRARQESTWRDALRRCLDDEAMENIAARGIFEARIAAGLAHGWAAGNEILFGAACSVFNWAEDRRRLLRFGHDGTVLDRALEERDMFNAIPELEKEAQRAVMARLRDARPPTREELRRDRFHFERLTARFPTMMALLVDANHLQQWRRSYAQMSEPQGEQPRAAGIGRWRRFAGHPIVLALSGAGTIAVVLALSALLRLASNLLDSPPDAAASASSNPPALSAPANPSGERDQPPTQERMAEMKARIQYIPSRYTAGTKLQVKYQVSLDEERHVVRVYKVSGSGNLLFDEAVAKAILDTPPFPKNTMREFRFSCAYVGEFGATAPEPDGGEHGG</sequence>
<gene>
    <name evidence="3" type="ORF">SAMN02982985_01345</name>
</gene>
<keyword evidence="2" id="KW-1133">Transmembrane helix</keyword>
<dbReference type="AlphaFoldDB" id="A0A1I4K7M4"/>
<feature type="transmembrane region" description="Helical" evidence="2">
    <location>
        <begin position="191"/>
        <end position="211"/>
    </location>
</feature>
<dbReference type="Pfam" id="PF13103">
    <property type="entry name" value="TonB_2"/>
    <property type="match status" value="1"/>
</dbReference>
<feature type="region of interest" description="Disordered" evidence="1">
    <location>
        <begin position="222"/>
        <end position="252"/>
    </location>
</feature>
<name>A0A1I4K7M4_9BURK</name>
<evidence type="ECO:0000256" key="2">
    <source>
        <dbReference type="SAM" id="Phobius"/>
    </source>
</evidence>
<accession>A0A1I4K7M4</accession>
<feature type="compositionally biased region" description="Low complexity" evidence="1">
    <location>
        <begin position="222"/>
        <end position="242"/>
    </location>
</feature>
<dbReference type="EMBL" id="FOTW01000007">
    <property type="protein sequence ID" value="SFL74795.1"/>
    <property type="molecule type" value="Genomic_DNA"/>
</dbReference>
<feature type="compositionally biased region" description="Basic and acidic residues" evidence="1">
    <location>
        <begin position="243"/>
        <end position="252"/>
    </location>
</feature>
<keyword evidence="2" id="KW-0472">Membrane</keyword>
<reference evidence="3 4" key="1">
    <citation type="submission" date="2016-10" db="EMBL/GenBank/DDBJ databases">
        <authorList>
            <person name="de Groot N.N."/>
        </authorList>
    </citation>
    <scope>NUCLEOTIDE SEQUENCE [LARGE SCALE GENOMIC DNA]</scope>
    <source>
        <strain evidence="3 4">ATCC 43154</strain>
    </source>
</reference>
<evidence type="ECO:0000256" key="1">
    <source>
        <dbReference type="SAM" id="MobiDB-lite"/>
    </source>
</evidence>
<evidence type="ECO:0000313" key="3">
    <source>
        <dbReference type="EMBL" id="SFL74795.1"/>
    </source>
</evidence>
<protein>
    <submittedName>
        <fullName evidence="3">TonB C terminal</fullName>
    </submittedName>
</protein>
<keyword evidence="4" id="KW-1185">Reference proteome</keyword>
<keyword evidence="2" id="KW-0812">Transmembrane</keyword>
<dbReference type="SUPFAM" id="SSF74653">
    <property type="entry name" value="TolA/TonB C-terminal domain"/>
    <property type="match status" value="1"/>
</dbReference>
<dbReference type="Gene3D" id="3.30.1150.10">
    <property type="match status" value="1"/>
</dbReference>
<organism evidence="3 4">
    <name type="scientific">Rugamonas rubra</name>
    <dbReference type="NCBI Taxonomy" id="758825"/>
    <lineage>
        <taxon>Bacteria</taxon>
        <taxon>Pseudomonadati</taxon>
        <taxon>Pseudomonadota</taxon>
        <taxon>Betaproteobacteria</taxon>
        <taxon>Burkholderiales</taxon>
        <taxon>Oxalobacteraceae</taxon>
        <taxon>Telluria group</taxon>
        <taxon>Rugamonas</taxon>
    </lineage>
</organism>